<proteinExistence type="predicted"/>
<organism evidence="1 2">
    <name type="scientific">Lucilia cuprina</name>
    <name type="common">Green bottle fly</name>
    <name type="synonym">Australian sheep blowfly</name>
    <dbReference type="NCBI Taxonomy" id="7375"/>
    <lineage>
        <taxon>Eukaryota</taxon>
        <taxon>Metazoa</taxon>
        <taxon>Ecdysozoa</taxon>
        <taxon>Arthropoda</taxon>
        <taxon>Hexapoda</taxon>
        <taxon>Insecta</taxon>
        <taxon>Pterygota</taxon>
        <taxon>Neoptera</taxon>
        <taxon>Endopterygota</taxon>
        <taxon>Diptera</taxon>
        <taxon>Brachycera</taxon>
        <taxon>Muscomorpha</taxon>
        <taxon>Oestroidea</taxon>
        <taxon>Calliphoridae</taxon>
        <taxon>Luciliinae</taxon>
        <taxon>Lucilia</taxon>
    </lineage>
</organism>
<dbReference type="Proteomes" id="UP000037069">
    <property type="component" value="Unassembled WGS sequence"/>
</dbReference>
<sequence length="160" mass="19340">MNKKCLRNFREHLWAFKRFPGGEIVKFCKDIDILTEVINNKPTFREYVHLYGSKHFTTITMYVQLYTFATSNACTGINNGKYLLKHFHIISDIMSSMQRNKHDIKMIWRYGYMESRVWTYPHRFIIITIEFHRYIEFYCSNHIFDVKVKDFQSHLNASYG</sequence>
<dbReference type="EMBL" id="JRES01000241">
    <property type="protein sequence ID" value="KNC33030.1"/>
    <property type="molecule type" value="Genomic_DNA"/>
</dbReference>
<dbReference type="AlphaFoldDB" id="A0A0L0CL57"/>
<protein>
    <submittedName>
        <fullName evidence="1">Uncharacterized protein</fullName>
    </submittedName>
</protein>
<keyword evidence="2" id="KW-1185">Reference proteome</keyword>
<reference evidence="1 2" key="1">
    <citation type="journal article" date="2015" name="Nat. Commun.">
        <title>Lucilia cuprina genome unlocks parasitic fly biology to underpin future interventions.</title>
        <authorList>
            <person name="Anstead C.A."/>
            <person name="Korhonen P.K."/>
            <person name="Young N.D."/>
            <person name="Hall R.S."/>
            <person name="Jex A.R."/>
            <person name="Murali S.C."/>
            <person name="Hughes D.S."/>
            <person name="Lee S.F."/>
            <person name="Perry T."/>
            <person name="Stroehlein A.J."/>
            <person name="Ansell B.R."/>
            <person name="Breugelmans B."/>
            <person name="Hofmann A."/>
            <person name="Qu J."/>
            <person name="Dugan S."/>
            <person name="Lee S.L."/>
            <person name="Chao H."/>
            <person name="Dinh H."/>
            <person name="Han Y."/>
            <person name="Doddapaneni H.V."/>
            <person name="Worley K.C."/>
            <person name="Muzny D.M."/>
            <person name="Ioannidis P."/>
            <person name="Waterhouse R.M."/>
            <person name="Zdobnov E.M."/>
            <person name="James P.J."/>
            <person name="Bagnall N.H."/>
            <person name="Kotze A.C."/>
            <person name="Gibbs R.A."/>
            <person name="Richards S."/>
            <person name="Batterham P."/>
            <person name="Gasser R.B."/>
        </authorList>
    </citation>
    <scope>NUCLEOTIDE SEQUENCE [LARGE SCALE GENOMIC DNA]</scope>
    <source>
        <strain evidence="1 2">LS</strain>
        <tissue evidence="1">Full body</tissue>
    </source>
</reference>
<evidence type="ECO:0000313" key="1">
    <source>
        <dbReference type="EMBL" id="KNC33030.1"/>
    </source>
</evidence>
<evidence type="ECO:0000313" key="2">
    <source>
        <dbReference type="Proteomes" id="UP000037069"/>
    </source>
</evidence>
<comment type="caution">
    <text evidence="1">The sequence shown here is derived from an EMBL/GenBank/DDBJ whole genome shotgun (WGS) entry which is preliminary data.</text>
</comment>
<accession>A0A0L0CL57</accession>
<name>A0A0L0CL57_LUCCU</name>
<gene>
    <name evidence="1" type="ORF">FF38_02871</name>
</gene>